<dbReference type="InterPro" id="IPR050363">
    <property type="entry name" value="MIP/Aquaporin"/>
</dbReference>
<keyword evidence="10" id="KW-1185">Reference proteome</keyword>
<dbReference type="SUPFAM" id="SSF81338">
    <property type="entry name" value="Aquaporin-like"/>
    <property type="match status" value="1"/>
</dbReference>
<evidence type="ECO:0000256" key="8">
    <source>
        <dbReference type="SAM" id="Phobius"/>
    </source>
</evidence>
<keyword evidence="6 8" id="KW-0472">Membrane</keyword>
<feature type="transmembrane region" description="Helical" evidence="8">
    <location>
        <begin position="227"/>
        <end position="247"/>
    </location>
</feature>
<evidence type="ECO:0000256" key="7">
    <source>
        <dbReference type="RuleBase" id="RU000477"/>
    </source>
</evidence>
<proteinExistence type="inferred from homology"/>
<dbReference type="PANTHER" id="PTHR43829:SF9">
    <property type="entry name" value="AQUAPORIN-9"/>
    <property type="match status" value="1"/>
</dbReference>
<keyword evidence="3 7" id="KW-0813">Transport</keyword>
<keyword evidence="4 7" id="KW-0812">Transmembrane</keyword>
<gene>
    <name evidence="9" type="ORF">H4219_005477</name>
</gene>
<evidence type="ECO:0000256" key="2">
    <source>
        <dbReference type="ARBA" id="ARBA00006175"/>
    </source>
</evidence>
<dbReference type="GO" id="GO:0005886">
    <property type="term" value="C:plasma membrane"/>
    <property type="evidence" value="ECO:0007669"/>
    <property type="project" value="TreeGrafter"/>
</dbReference>
<dbReference type="EMBL" id="JANBPU010000313">
    <property type="protein sequence ID" value="KAJ1912775.1"/>
    <property type="molecule type" value="Genomic_DNA"/>
</dbReference>
<comment type="subcellular location">
    <subcellularLocation>
        <location evidence="1">Membrane</location>
        <topology evidence="1">Multi-pass membrane protein</topology>
    </subcellularLocation>
</comment>
<dbReference type="PANTHER" id="PTHR43829">
    <property type="entry name" value="AQUAPORIN OR AQUAGLYCEROPORIN RELATED"/>
    <property type="match status" value="1"/>
</dbReference>
<evidence type="ECO:0000256" key="4">
    <source>
        <dbReference type="ARBA" id="ARBA00022692"/>
    </source>
</evidence>
<evidence type="ECO:0000256" key="1">
    <source>
        <dbReference type="ARBA" id="ARBA00004141"/>
    </source>
</evidence>
<evidence type="ECO:0000256" key="5">
    <source>
        <dbReference type="ARBA" id="ARBA00022989"/>
    </source>
</evidence>
<dbReference type="Pfam" id="PF00230">
    <property type="entry name" value="MIP"/>
    <property type="match status" value="1"/>
</dbReference>
<dbReference type="InterPro" id="IPR000425">
    <property type="entry name" value="MIP"/>
</dbReference>
<organism evidence="9 10">
    <name type="scientific">Mycoemilia scoparia</name>
    <dbReference type="NCBI Taxonomy" id="417184"/>
    <lineage>
        <taxon>Eukaryota</taxon>
        <taxon>Fungi</taxon>
        <taxon>Fungi incertae sedis</taxon>
        <taxon>Zoopagomycota</taxon>
        <taxon>Kickxellomycotina</taxon>
        <taxon>Kickxellomycetes</taxon>
        <taxon>Kickxellales</taxon>
        <taxon>Kickxellaceae</taxon>
        <taxon>Mycoemilia</taxon>
    </lineage>
</organism>
<feature type="transmembrane region" description="Helical" evidence="8">
    <location>
        <begin position="174"/>
        <end position="195"/>
    </location>
</feature>
<evidence type="ECO:0000313" key="10">
    <source>
        <dbReference type="Proteomes" id="UP001150538"/>
    </source>
</evidence>
<dbReference type="OrthoDB" id="3222at2759"/>
<evidence type="ECO:0008006" key="11">
    <source>
        <dbReference type="Google" id="ProtNLM"/>
    </source>
</evidence>
<reference evidence="9" key="1">
    <citation type="submission" date="2022-07" db="EMBL/GenBank/DDBJ databases">
        <title>Phylogenomic reconstructions and comparative analyses of Kickxellomycotina fungi.</title>
        <authorList>
            <person name="Reynolds N.K."/>
            <person name="Stajich J.E."/>
            <person name="Barry K."/>
            <person name="Grigoriev I.V."/>
            <person name="Crous P."/>
            <person name="Smith M.E."/>
        </authorList>
    </citation>
    <scope>NUCLEOTIDE SEQUENCE</scope>
    <source>
        <strain evidence="9">NBRC 100468</strain>
    </source>
</reference>
<name>A0A9W7ZMT9_9FUNG</name>
<dbReference type="PRINTS" id="PR00783">
    <property type="entry name" value="MINTRINSICP"/>
</dbReference>
<evidence type="ECO:0000256" key="6">
    <source>
        <dbReference type="ARBA" id="ARBA00023136"/>
    </source>
</evidence>
<feature type="transmembrane region" description="Helical" evidence="8">
    <location>
        <begin position="144"/>
        <end position="162"/>
    </location>
</feature>
<evidence type="ECO:0000313" key="9">
    <source>
        <dbReference type="EMBL" id="KAJ1912775.1"/>
    </source>
</evidence>
<feature type="transmembrane region" description="Helical" evidence="8">
    <location>
        <begin position="90"/>
        <end position="110"/>
    </location>
</feature>
<protein>
    <recommendedName>
        <fullName evidence="11">Aquaporin</fullName>
    </recommendedName>
</protein>
<dbReference type="GO" id="GO:0015254">
    <property type="term" value="F:glycerol channel activity"/>
    <property type="evidence" value="ECO:0007669"/>
    <property type="project" value="TreeGrafter"/>
</dbReference>
<comment type="caution">
    <text evidence="9">The sequence shown here is derived from an EMBL/GenBank/DDBJ whole genome shotgun (WGS) entry which is preliminary data.</text>
</comment>
<sequence>MVFGSRSCAPYTAEFIGTFLFCLIGLGTNAQLTVTNSSEATGGGALLKALGWGFGLTLGTFVSKQVSGGHVNPVITVTAATHQGLGARRLFGHILAQLIGAFVASFFVWVNYGSLFGGISAGPDQGLDAGAAIFATYPASNVGFWHGAFTELLGTFVLSMGIHSISDRAANPNVEVISPIAIGLLFSGIGLGIGYPTGYALNPARDFGPRLFSAFLYGGKVFTVHNWYWLAPLISPFIGGSLGAGFYHKLVRAGSDEGDAHHQLPVSSEGGD</sequence>
<comment type="similarity">
    <text evidence="2 7">Belongs to the MIP/aquaporin (TC 1.A.8) family.</text>
</comment>
<accession>A0A9W7ZMT9</accession>
<dbReference type="Gene3D" id="1.20.1080.10">
    <property type="entry name" value="Glycerol uptake facilitator protein"/>
    <property type="match status" value="1"/>
</dbReference>
<dbReference type="Proteomes" id="UP001150538">
    <property type="component" value="Unassembled WGS sequence"/>
</dbReference>
<dbReference type="AlphaFoldDB" id="A0A9W7ZMT9"/>
<evidence type="ECO:0000256" key="3">
    <source>
        <dbReference type="ARBA" id="ARBA00022448"/>
    </source>
</evidence>
<keyword evidence="5 8" id="KW-1133">Transmembrane helix</keyword>
<dbReference type="InterPro" id="IPR023271">
    <property type="entry name" value="Aquaporin-like"/>
</dbReference>